<gene>
    <name evidence="1" type="ORF">RJT34_23505</name>
</gene>
<accession>A0AAN9FSE9</accession>
<evidence type="ECO:0000313" key="1">
    <source>
        <dbReference type="EMBL" id="KAK7278475.1"/>
    </source>
</evidence>
<dbReference type="Proteomes" id="UP001359559">
    <property type="component" value="Unassembled WGS sequence"/>
</dbReference>
<protein>
    <submittedName>
        <fullName evidence="1">Uncharacterized protein</fullName>
    </submittedName>
</protein>
<sequence>MAKSQCCVKLKSNRLFGLKPRAPFRRVEGGFLRHCISVRHFRCLARDPCSVPWRLTPLGCWVAGGGGMLVVGSGPLGWGWVRLGVWIRFG</sequence>
<keyword evidence="2" id="KW-1185">Reference proteome</keyword>
<organism evidence="1 2">
    <name type="scientific">Clitoria ternatea</name>
    <name type="common">Butterfly pea</name>
    <dbReference type="NCBI Taxonomy" id="43366"/>
    <lineage>
        <taxon>Eukaryota</taxon>
        <taxon>Viridiplantae</taxon>
        <taxon>Streptophyta</taxon>
        <taxon>Embryophyta</taxon>
        <taxon>Tracheophyta</taxon>
        <taxon>Spermatophyta</taxon>
        <taxon>Magnoliopsida</taxon>
        <taxon>eudicotyledons</taxon>
        <taxon>Gunneridae</taxon>
        <taxon>Pentapetalae</taxon>
        <taxon>rosids</taxon>
        <taxon>fabids</taxon>
        <taxon>Fabales</taxon>
        <taxon>Fabaceae</taxon>
        <taxon>Papilionoideae</taxon>
        <taxon>50 kb inversion clade</taxon>
        <taxon>NPAAA clade</taxon>
        <taxon>indigoferoid/millettioid clade</taxon>
        <taxon>Phaseoleae</taxon>
        <taxon>Clitoria</taxon>
    </lineage>
</organism>
<dbReference type="EMBL" id="JAYKXN010000006">
    <property type="protein sequence ID" value="KAK7278475.1"/>
    <property type="molecule type" value="Genomic_DNA"/>
</dbReference>
<name>A0AAN9FSE9_CLITE</name>
<dbReference type="AlphaFoldDB" id="A0AAN9FSE9"/>
<evidence type="ECO:0000313" key="2">
    <source>
        <dbReference type="Proteomes" id="UP001359559"/>
    </source>
</evidence>
<reference evidence="1 2" key="1">
    <citation type="submission" date="2024-01" db="EMBL/GenBank/DDBJ databases">
        <title>The genomes of 5 underutilized Papilionoideae crops provide insights into root nodulation and disease resistance.</title>
        <authorList>
            <person name="Yuan L."/>
        </authorList>
    </citation>
    <scope>NUCLEOTIDE SEQUENCE [LARGE SCALE GENOMIC DNA]</scope>
    <source>
        <strain evidence="1">LY-2023</strain>
        <tissue evidence="1">Leaf</tissue>
    </source>
</reference>
<proteinExistence type="predicted"/>
<comment type="caution">
    <text evidence="1">The sequence shown here is derived from an EMBL/GenBank/DDBJ whole genome shotgun (WGS) entry which is preliminary data.</text>
</comment>